<sequence>MGSDCDLAVGTVTVTSLLIGSILSEQISPDDGISLLVKGKQDKEAGVSKKKEAQGDDLDNNSCELLVVSNERSEKAWILDSASSYLTPEKKWFSSYVSGDFKFVHLGDDASYRVVGVGNGVKHVAGLRRSLISLRILHEQGWLYQVDSDRKTMKITKDDKTVITSEMTGSRLYKLQGSIVAGGVVDGFADVAVHDTQDCG</sequence>
<dbReference type="Pfam" id="PF22936">
    <property type="entry name" value="Pol_BBD"/>
    <property type="match status" value="1"/>
</dbReference>
<evidence type="ECO:0000259" key="1">
    <source>
        <dbReference type="Pfam" id="PF22936"/>
    </source>
</evidence>
<dbReference type="Gramene" id="LPERR02G09800.1">
    <property type="protein sequence ID" value="LPERR02G09800.1"/>
    <property type="gene ID" value="LPERR02G09800"/>
</dbReference>
<reference evidence="2" key="3">
    <citation type="submission" date="2015-04" db="UniProtKB">
        <authorList>
            <consortium name="EnsemblPlants"/>
        </authorList>
    </citation>
    <scope>IDENTIFICATION</scope>
</reference>
<protein>
    <recommendedName>
        <fullName evidence="1">Retrovirus-related Pol polyprotein from transposon TNT 1-94-like beta-barrel domain-containing protein</fullName>
    </recommendedName>
</protein>
<name>A0A0D9VEK5_9ORYZ</name>
<evidence type="ECO:0000313" key="3">
    <source>
        <dbReference type="Proteomes" id="UP000032180"/>
    </source>
</evidence>
<reference evidence="2 3" key="1">
    <citation type="submission" date="2012-08" db="EMBL/GenBank/DDBJ databases">
        <title>Oryza genome evolution.</title>
        <authorList>
            <person name="Wing R.A."/>
        </authorList>
    </citation>
    <scope>NUCLEOTIDE SEQUENCE</scope>
</reference>
<organism evidence="2 3">
    <name type="scientific">Leersia perrieri</name>
    <dbReference type="NCBI Taxonomy" id="77586"/>
    <lineage>
        <taxon>Eukaryota</taxon>
        <taxon>Viridiplantae</taxon>
        <taxon>Streptophyta</taxon>
        <taxon>Embryophyta</taxon>
        <taxon>Tracheophyta</taxon>
        <taxon>Spermatophyta</taxon>
        <taxon>Magnoliopsida</taxon>
        <taxon>Liliopsida</taxon>
        <taxon>Poales</taxon>
        <taxon>Poaceae</taxon>
        <taxon>BOP clade</taxon>
        <taxon>Oryzoideae</taxon>
        <taxon>Oryzeae</taxon>
        <taxon>Oryzinae</taxon>
        <taxon>Leersia</taxon>
    </lineage>
</organism>
<dbReference type="InterPro" id="IPR054722">
    <property type="entry name" value="PolX-like_BBD"/>
</dbReference>
<feature type="domain" description="Retrovirus-related Pol polyprotein from transposon TNT 1-94-like beta-barrel" evidence="1">
    <location>
        <begin position="77"/>
        <end position="133"/>
    </location>
</feature>
<dbReference type="Proteomes" id="UP000032180">
    <property type="component" value="Chromosome 2"/>
</dbReference>
<dbReference type="eggNOG" id="ENOG502RRNY">
    <property type="taxonomic scope" value="Eukaryota"/>
</dbReference>
<dbReference type="EnsemblPlants" id="LPERR02G09800.1">
    <property type="protein sequence ID" value="LPERR02G09800.1"/>
    <property type="gene ID" value="LPERR02G09800"/>
</dbReference>
<evidence type="ECO:0000313" key="2">
    <source>
        <dbReference type="EnsemblPlants" id="LPERR02G09800.1"/>
    </source>
</evidence>
<accession>A0A0D9VEK5</accession>
<dbReference type="STRING" id="77586.A0A0D9VEK5"/>
<keyword evidence="3" id="KW-1185">Reference proteome</keyword>
<dbReference type="HOGENOM" id="CLU_1367965_0_0_1"/>
<reference evidence="3" key="2">
    <citation type="submission" date="2013-12" db="EMBL/GenBank/DDBJ databases">
        <authorList>
            <person name="Yu Y."/>
            <person name="Lee S."/>
            <person name="de Baynast K."/>
            <person name="Wissotski M."/>
            <person name="Liu L."/>
            <person name="Talag J."/>
            <person name="Goicoechea J."/>
            <person name="Angelova A."/>
            <person name="Jetty R."/>
            <person name="Kudrna D."/>
            <person name="Golser W."/>
            <person name="Rivera L."/>
            <person name="Zhang J."/>
            <person name="Wing R."/>
        </authorList>
    </citation>
    <scope>NUCLEOTIDE SEQUENCE</scope>
</reference>
<dbReference type="AlphaFoldDB" id="A0A0D9VEK5"/>
<proteinExistence type="predicted"/>